<sequence>MFKMALFEGGLHRADELEDLVDDLGGFLIQKNVTQIDITLIIAVPGEDYDLIVKKAKELRGKLVEVPLAGSEITIVAPSLGKHHLPHPVCDISEYIRRNGAVTNVMGLARGVGQRINQITATEKGMIEEADVAVYSLGNFSRCLRKKTHLFMDINIPVVVLGGPEIFNVEGLQYYVGGIGRRSQRLRQKFDLDLFDVMVGEISKAVEKRRREIEEDPLILEPIYLKKILEENVEGIDKIISPIPIVLNVNGVKVKMPLKEFKEKIKNIEFDGRKIEEYCNIYQSPYTGFTILKIFTKSYFDSINQKS</sequence>
<evidence type="ECO:0000313" key="1">
    <source>
        <dbReference type="EMBL" id="KYC49023.1"/>
    </source>
</evidence>
<gene>
    <name evidence="1" type="ORF">AMQ74_01500</name>
</gene>
<dbReference type="NCBIfam" id="TIGR03274">
    <property type="entry name" value="methan_mark_7"/>
    <property type="match status" value="1"/>
</dbReference>
<evidence type="ECO:0000313" key="2">
    <source>
        <dbReference type="Proteomes" id="UP000075578"/>
    </source>
</evidence>
<dbReference type="InterPro" id="IPR026327">
    <property type="entry name" value="Me_CoM_Rdtase_prot-C-like"/>
</dbReference>
<protein>
    <submittedName>
        <fullName evidence="1">Methyl-coenzyme M reductase operon protein C</fullName>
    </submittedName>
</protein>
<accession>A0A150IVL9</accession>
<reference evidence="1 2" key="1">
    <citation type="journal article" date="2016" name="ISME J.">
        <title>Chasing the elusive Euryarchaeota class WSA2: genomes reveal a uniquely fastidious methyl-reducing methanogen.</title>
        <authorList>
            <person name="Nobu M.K."/>
            <person name="Narihiro T."/>
            <person name="Kuroda K."/>
            <person name="Mei R."/>
            <person name="Liu W.T."/>
        </authorList>
    </citation>
    <scope>NUCLEOTIDE SEQUENCE [LARGE SCALE GENOMIC DNA]</scope>
    <source>
        <strain evidence="1">U1lsi0528_Bin089</strain>
    </source>
</reference>
<dbReference type="EMBL" id="LNGD01000119">
    <property type="protein sequence ID" value="KYC49023.1"/>
    <property type="molecule type" value="Genomic_DNA"/>
</dbReference>
<organism evidence="1 2">
    <name type="scientific">Candidatus Methanofastidiosum methylothiophilum</name>
    <dbReference type="NCBI Taxonomy" id="1705564"/>
    <lineage>
        <taxon>Archaea</taxon>
        <taxon>Methanobacteriati</taxon>
        <taxon>Methanobacteriota</taxon>
        <taxon>Stenosarchaea group</taxon>
        <taxon>Candidatus Methanofastidiosia</taxon>
        <taxon>Candidatus Methanofastidiosales</taxon>
        <taxon>Candidatus Methanofastidiosaceae</taxon>
        <taxon>Candidatus Methanofastidiosum</taxon>
    </lineage>
</organism>
<comment type="caution">
    <text evidence="1">The sequence shown here is derived from an EMBL/GenBank/DDBJ whole genome shotgun (WGS) entry which is preliminary data.</text>
</comment>
<dbReference type="InterPro" id="IPR011312">
    <property type="entry name" value="Menthan_mark_7"/>
</dbReference>
<dbReference type="PIRSF" id="PIRSF019164">
    <property type="entry name" value="UCP019164"/>
    <property type="match status" value="1"/>
</dbReference>
<name>A0A150IVL9_9EURY</name>
<dbReference type="Pfam" id="PF04609">
    <property type="entry name" value="MCR_C"/>
    <property type="match status" value="1"/>
</dbReference>
<dbReference type="AlphaFoldDB" id="A0A150IVL9"/>
<proteinExistence type="predicted"/>
<dbReference type="Proteomes" id="UP000075578">
    <property type="component" value="Unassembled WGS sequence"/>
</dbReference>